<sequence length="184" mass="20828">MRKVIAAINVTLDGFCEHTAINPDDEIHQHYSDLLANAGVILYGRITYLLMEYWPMVMKNPTGNRATDEFAVTMDNIPKVVFSRTLKTIDWETARLAQRDLKEEVLDLKQQPGKDILVGSRSLILSLLNLNLIDEFQLCIHPVVLGNGSVRLFEGISDRINLQLLKTKTFSSGAVIHYYKPEAK</sequence>
<feature type="domain" description="Bacterial bifunctional deaminase-reductase C-terminal" evidence="1">
    <location>
        <begin position="2"/>
        <end position="175"/>
    </location>
</feature>
<dbReference type="EMBL" id="JAHESD010000090">
    <property type="protein sequence ID" value="MBT1706208.1"/>
    <property type="molecule type" value="Genomic_DNA"/>
</dbReference>
<evidence type="ECO:0000313" key="2">
    <source>
        <dbReference type="EMBL" id="MBT1706208.1"/>
    </source>
</evidence>
<reference evidence="2 3" key="1">
    <citation type="submission" date="2021-05" db="EMBL/GenBank/DDBJ databases">
        <title>A Polyphasic approach of four new species of the genus Ohtaekwangia: Ohtaekwangia histidinii sp. nov., Ohtaekwangia cretensis sp. nov., Ohtaekwangia indiensis sp. nov., Ohtaekwangia reichenbachii sp. nov. from diverse environment.</title>
        <authorList>
            <person name="Octaviana S."/>
        </authorList>
    </citation>
    <scope>NUCLEOTIDE SEQUENCE [LARGE SCALE GENOMIC DNA]</scope>
    <source>
        <strain evidence="2 3">PWU20</strain>
    </source>
</reference>
<keyword evidence="3" id="KW-1185">Reference proteome</keyword>
<dbReference type="Pfam" id="PF01872">
    <property type="entry name" value="RibD_C"/>
    <property type="match status" value="1"/>
</dbReference>
<dbReference type="InterPro" id="IPR002734">
    <property type="entry name" value="RibDG_C"/>
</dbReference>
<dbReference type="InterPro" id="IPR050765">
    <property type="entry name" value="Riboflavin_Biosynth_HTPR"/>
</dbReference>
<organism evidence="2 3">
    <name type="scientific">Chryseosolibacter indicus</name>
    <dbReference type="NCBI Taxonomy" id="2782351"/>
    <lineage>
        <taxon>Bacteria</taxon>
        <taxon>Pseudomonadati</taxon>
        <taxon>Bacteroidota</taxon>
        <taxon>Cytophagia</taxon>
        <taxon>Cytophagales</taxon>
        <taxon>Chryseotaleaceae</taxon>
        <taxon>Chryseosolibacter</taxon>
    </lineage>
</organism>
<dbReference type="Gene3D" id="3.40.430.10">
    <property type="entry name" value="Dihydrofolate Reductase, subunit A"/>
    <property type="match status" value="1"/>
</dbReference>
<dbReference type="PANTHER" id="PTHR38011">
    <property type="entry name" value="DIHYDROFOLATE REDUCTASE FAMILY PROTEIN (AFU_ORTHOLOGUE AFUA_8G06820)"/>
    <property type="match status" value="1"/>
</dbReference>
<dbReference type="PANTHER" id="PTHR38011:SF11">
    <property type="entry name" value="2,5-DIAMINO-6-RIBOSYLAMINO-4(3H)-PYRIMIDINONE 5'-PHOSPHATE REDUCTASE"/>
    <property type="match status" value="1"/>
</dbReference>
<protein>
    <submittedName>
        <fullName evidence="2">Dihydrofolate reductase family protein</fullName>
    </submittedName>
</protein>
<name>A0ABS5VYS8_9BACT</name>
<dbReference type="SUPFAM" id="SSF53597">
    <property type="entry name" value="Dihydrofolate reductase-like"/>
    <property type="match status" value="1"/>
</dbReference>
<gene>
    <name evidence="2" type="ORF">KK060_23170</name>
</gene>
<evidence type="ECO:0000259" key="1">
    <source>
        <dbReference type="Pfam" id="PF01872"/>
    </source>
</evidence>
<dbReference type="RefSeq" id="WP_254157313.1">
    <property type="nucleotide sequence ID" value="NZ_JAHESD010000090.1"/>
</dbReference>
<accession>A0ABS5VYS8</accession>
<evidence type="ECO:0000313" key="3">
    <source>
        <dbReference type="Proteomes" id="UP000772618"/>
    </source>
</evidence>
<dbReference type="Proteomes" id="UP000772618">
    <property type="component" value="Unassembled WGS sequence"/>
</dbReference>
<comment type="caution">
    <text evidence="2">The sequence shown here is derived from an EMBL/GenBank/DDBJ whole genome shotgun (WGS) entry which is preliminary data.</text>
</comment>
<proteinExistence type="predicted"/>
<dbReference type="InterPro" id="IPR024072">
    <property type="entry name" value="DHFR-like_dom_sf"/>
</dbReference>